<keyword evidence="3" id="KW-0255">Endonuclease</keyword>
<dbReference type="GO" id="GO:0006308">
    <property type="term" value="P:DNA catabolic process"/>
    <property type="evidence" value="ECO:0007669"/>
    <property type="project" value="InterPro"/>
</dbReference>
<dbReference type="InterPro" id="IPR003154">
    <property type="entry name" value="S1/P1nuclease"/>
</dbReference>
<dbReference type="InterPro" id="IPR008947">
    <property type="entry name" value="PLipase_C/P1_nuclease_dom_sf"/>
</dbReference>
<keyword evidence="8" id="KW-1185">Reference proteome</keyword>
<dbReference type="CDD" id="cd11010">
    <property type="entry name" value="S1-P1_nuclease"/>
    <property type="match status" value="1"/>
</dbReference>
<evidence type="ECO:0000256" key="5">
    <source>
        <dbReference type="ARBA" id="ARBA00023157"/>
    </source>
</evidence>
<evidence type="ECO:0000256" key="2">
    <source>
        <dbReference type="ARBA" id="ARBA00022723"/>
    </source>
</evidence>
<evidence type="ECO:0000256" key="4">
    <source>
        <dbReference type="ARBA" id="ARBA00022801"/>
    </source>
</evidence>
<dbReference type="PANTHER" id="PTHR33146:SF26">
    <property type="entry name" value="ENDONUCLEASE 4"/>
    <property type="match status" value="1"/>
</dbReference>
<dbReference type="EMBL" id="CP059735">
    <property type="protein sequence ID" value="WDD98860.1"/>
    <property type="molecule type" value="Genomic_DNA"/>
</dbReference>
<keyword evidence="4" id="KW-0378">Hydrolase</keyword>
<dbReference type="GO" id="GO:0004519">
    <property type="term" value="F:endonuclease activity"/>
    <property type="evidence" value="ECO:0007669"/>
    <property type="project" value="UniProtKB-KW"/>
</dbReference>
<dbReference type="AlphaFoldDB" id="A0AAF0C3E3"/>
<evidence type="ECO:0000313" key="8">
    <source>
        <dbReference type="Proteomes" id="UP000032568"/>
    </source>
</evidence>
<evidence type="ECO:0000256" key="3">
    <source>
        <dbReference type="ARBA" id="ARBA00022759"/>
    </source>
</evidence>
<dbReference type="GO" id="GO:0016788">
    <property type="term" value="F:hydrolase activity, acting on ester bonds"/>
    <property type="evidence" value="ECO:0007669"/>
    <property type="project" value="InterPro"/>
</dbReference>
<dbReference type="Gene3D" id="1.10.575.10">
    <property type="entry name" value="P1 Nuclease"/>
    <property type="match status" value="1"/>
</dbReference>
<proteinExistence type="predicted"/>
<reference evidence="7 8" key="2">
    <citation type="journal article" date="2022" name="Mar. Drugs">
        <title>Bioassay-Guided Fractionation Leads to the Detection of Cholic Acid Generated by the Rare Thalassomonas sp.</title>
        <authorList>
            <person name="Pheiffer F."/>
            <person name="Schneider Y.K."/>
            <person name="Hansen E.H."/>
            <person name="Andersen J.H."/>
            <person name="Isaksson J."/>
            <person name="Busche T."/>
            <person name="R C."/>
            <person name="Kalinowski J."/>
            <person name="Zyl L.V."/>
            <person name="Trindade M."/>
        </authorList>
    </citation>
    <scope>NUCLEOTIDE SEQUENCE [LARGE SCALE GENOMIC DNA]</scope>
    <source>
        <strain evidence="7 8">A5K-106</strain>
    </source>
</reference>
<keyword evidence="2" id="KW-0479">Metal-binding</keyword>
<dbReference type="GO" id="GO:0003676">
    <property type="term" value="F:nucleic acid binding"/>
    <property type="evidence" value="ECO:0007669"/>
    <property type="project" value="InterPro"/>
</dbReference>
<name>A0AAF0C3E3_9GAMM</name>
<sequence length="308" mass="34716">MLTKKPLKKILMLLLPAILLTGTFKAFALGKMGHQLVCQLSYDHLTPASRQKVTRLLAELPPEHRKKIAAYAKGKEGTQGDDNISFADSCLWADAIKKDKAFDAFKPWHYLNIDRDIEVITPDACQENCVTRGILFHQQHLTSASDNWQKLQALMFLGHWLGDIHQPLHISYASDLGGNRSEINSTLGKCSSMHWLWDDCLLTYPAESEQALAAHKKALLAQLSSQWQSAPVGNWQKTDVWQWATESLQIARQEDVGYCRLTGDKECKPYGSCKVTIGQDYQMKFSPVLQQRILQAAVRLNALLEQAL</sequence>
<keyword evidence="6" id="KW-0325">Glycoprotein</keyword>
<reference evidence="7 8" key="1">
    <citation type="journal article" date="2015" name="Genome Announc.">
        <title>Draft Genome Sequences of Marine Isolates of Thalassomonas viridans and Thalassomonas actiniarum.</title>
        <authorList>
            <person name="Olonade I."/>
            <person name="van Zyl L.J."/>
            <person name="Trindade M."/>
        </authorList>
    </citation>
    <scope>NUCLEOTIDE SEQUENCE [LARGE SCALE GENOMIC DNA]</scope>
    <source>
        <strain evidence="7 8">A5K-106</strain>
    </source>
</reference>
<protein>
    <submittedName>
        <fullName evidence="7">S1/P1 nuclease</fullName>
    </submittedName>
</protein>
<gene>
    <name evidence="7" type="ORF">SG35_027145</name>
</gene>
<organism evidence="7 8">
    <name type="scientific">Thalassomonas actiniarum</name>
    <dbReference type="NCBI Taxonomy" id="485447"/>
    <lineage>
        <taxon>Bacteria</taxon>
        <taxon>Pseudomonadati</taxon>
        <taxon>Pseudomonadota</taxon>
        <taxon>Gammaproteobacteria</taxon>
        <taxon>Alteromonadales</taxon>
        <taxon>Colwelliaceae</taxon>
        <taxon>Thalassomonas</taxon>
    </lineage>
</organism>
<dbReference type="Pfam" id="PF02265">
    <property type="entry name" value="S1-P1_nuclease"/>
    <property type="match status" value="1"/>
</dbReference>
<dbReference type="KEGG" id="tact:SG35_027145"/>
<dbReference type="RefSeq" id="WP_044834248.1">
    <property type="nucleotide sequence ID" value="NZ_CP059735.1"/>
</dbReference>
<keyword evidence="5" id="KW-1015">Disulfide bond</keyword>
<accession>A0AAF0C3E3</accession>
<evidence type="ECO:0000256" key="1">
    <source>
        <dbReference type="ARBA" id="ARBA00022722"/>
    </source>
</evidence>
<dbReference type="GO" id="GO:0046872">
    <property type="term" value="F:metal ion binding"/>
    <property type="evidence" value="ECO:0007669"/>
    <property type="project" value="UniProtKB-KW"/>
</dbReference>
<evidence type="ECO:0000313" key="7">
    <source>
        <dbReference type="EMBL" id="WDD98860.1"/>
    </source>
</evidence>
<dbReference type="SUPFAM" id="SSF48537">
    <property type="entry name" value="Phospholipase C/P1 nuclease"/>
    <property type="match status" value="1"/>
</dbReference>
<evidence type="ECO:0000256" key="6">
    <source>
        <dbReference type="ARBA" id="ARBA00023180"/>
    </source>
</evidence>
<dbReference type="Proteomes" id="UP000032568">
    <property type="component" value="Chromosome"/>
</dbReference>
<dbReference type="PANTHER" id="PTHR33146">
    <property type="entry name" value="ENDONUCLEASE 4"/>
    <property type="match status" value="1"/>
</dbReference>
<keyword evidence="1" id="KW-0540">Nuclease</keyword>